<dbReference type="GO" id="GO:0009088">
    <property type="term" value="P:threonine biosynthetic process"/>
    <property type="evidence" value="ECO:0007669"/>
    <property type="project" value="UniProtKB-UniPathway"/>
</dbReference>
<comment type="cofactor">
    <cofactor evidence="1">
        <name>a metal cation</name>
        <dbReference type="ChEBI" id="CHEBI:25213"/>
    </cofactor>
</comment>
<dbReference type="InterPro" id="IPR002912">
    <property type="entry name" value="ACT_dom"/>
</dbReference>
<feature type="domain" description="ACT" evidence="18">
    <location>
        <begin position="351"/>
        <end position="426"/>
    </location>
</feature>
<dbReference type="InterPro" id="IPR001342">
    <property type="entry name" value="HDH_cat"/>
</dbReference>
<dbReference type="AlphaFoldDB" id="A0A2S7FEG5"/>
<dbReference type="CDD" id="cd04881">
    <property type="entry name" value="ACT_HSDH-Hom"/>
    <property type="match status" value="1"/>
</dbReference>
<evidence type="ECO:0000256" key="6">
    <source>
        <dbReference type="ARBA" id="ARBA00013376"/>
    </source>
</evidence>
<dbReference type="SUPFAM" id="SSF55347">
    <property type="entry name" value="Glyceraldehyde-3-phosphate dehydrogenase-like, C-terminal domain"/>
    <property type="match status" value="1"/>
</dbReference>
<name>A0A2S7FEG5_CLOBU</name>
<dbReference type="Pfam" id="PF03447">
    <property type="entry name" value="NAD_binding_3"/>
    <property type="match status" value="1"/>
</dbReference>
<evidence type="ECO:0000256" key="15">
    <source>
        <dbReference type="ARBA" id="ARBA00048841"/>
    </source>
</evidence>
<keyword evidence="12" id="KW-0520">NAD</keyword>
<comment type="pathway">
    <text evidence="2">Amino-acid biosynthesis; L-threonine biosynthesis; L-threonine from L-aspartate: step 3/5.</text>
</comment>
<evidence type="ECO:0000256" key="7">
    <source>
        <dbReference type="ARBA" id="ARBA00022605"/>
    </source>
</evidence>
<keyword evidence="9" id="KW-0479">Metal-binding</keyword>
<evidence type="ECO:0000256" key="10">
    <source>
        <dbReference type="ARBA" id="ARBA00022857"/>
    </source>
</evidence>
<evidence type="ECO:0000256" key="9">
    <source>
        <dbReference type="ARBA" id="ARBA00022723"/>
    </source>
</evidence>
<dbReference type="Proteomes" id="UP000238081">
    <property type="component" value="Unassembled WGS sequence"/>
</dbReference>
<dbReference type="NCBIfam" id="NF004976">
    <property type="entry name" value="PRK06349.1"/>
    <property type="match status" value="1"/>
</dbReference>
<evidence type="ECO:0000256" key="2">
    <source>
        <dbReference type="ARBA" id="ARBA00005056"/>
    </source>
</evidence>
<dbReference type="PIRSF" id="PIRSF000098">
    <property type="entry name" value="Homoser_dehydrog"/>
    <property type="match status" value="1"/>
</dbReference>
<keyword evidence="14" id="KW-0486">Methionine biosynthesis</keyword>
<dbReference type="Pfam" id="PF00742">
    <property type="entry name" value="Homoserine_dh"/>
    <property type="match status" value="1"/>
</dbReference>
<keyword evidence="13" id="KW-0915">Sodium</keyword>
<feature type="binding site" evidence="17">
    <location>
        <position position="105"/>
    </location>
    <ligand>
        <name>NADPH</name>
        <dbReference type="ChEBI" id="CHEBI:57783"/>
    </ligand>
</feature>
<dbReference type="EMBL" id="LRDH01000046">
    <property type="protein sequence ID" value="PPV17131.1"/>
    <property type="molecule type" value="Genomic_DNA"/>
</dbReference>
<evidence type="ECO:0000256" key="5">
    <source>
        <dbReference type="ARBA" id="ARBA00013213"/>
    </source>
</evidence>
<evidence type="ECO:0000256" key="8">
    <source>
        <dbReference type="ARBA" id="ARBA00022697"/>
    </source>
</evidence>
<evidence type="ECO:0000256" key="1">
    <source>
        <dbReference type="ARBA" id="ARBA00001920"/>
    </source>
</evidence>
<dbReference type="GO" id="GO:0004412">
    <property type="term" value="F:homoserine dehydrogenase activity"/>
    <property type="evidence" value="ECO:0007669"/>
    <property type="project" value="UniProtKB-EC"/>
</dbReference>
<protein>
    <recommendedName>
        <fullName evidence="6">Homoserine dehydrogenase</fullName>
        <ecNumber evidence="5">1.1.1.3</ecNumber>
    </recommendedName>
</protein>
<dbReference type="PANTHER" id="PTHR43331:SF1">
    <property type="entry name" value="HOMOSERINE DEHYDROGENASE"/>
    <property type="match status" value="1"/>
</dbReference>
<dbReference type="SUPFAM" id="SSF51735">
    <property type="entry name" value="NAD(P)-binding Rossmann-fold domains"/>
    <property type="match status" value="1"/>
</dbReference>
<dbReference type="Gene3D" id="3.30.360.10">
    <property type="entry name" value="Dihydrodipicolinate Reductase, domain 2"/>
    <property type="match status" value="1"/>
</dbReference>
<feature type="binding site" evidence="17">
    <location>
        <position position="190"/>
    </location>
    <ligand>
        <name>L-homoserine</name>
        <dbReference type="ChEBI" id="CHEBI:57476"/>
    </ligand>
</feature>
<dbReference type="GO" id="GO:0009086">
    <property type="term" value="P:methionine biosynthetic process"/>
    <property type="evidence" value="ECO:0007669"/>
    <property type="project" value="UniProtKB-KW"/>
</dbReference>
<dbReference type="UniPathway" id="UPA00050">
    <property type="reaction ID" value="UER00063"/>
</dbReference>
<dbReference type="GO" id="GO:0046872">
    <property type="term" value="F:metal ion binding"/>
    <property type="evidence" value="ECO:0007669"/>
    <property type="project" value="UniProtKB-KW"/>
</dbReference>
<dbReference type="InterPro" id="IPR045865">
    <property type="entry name" value="ACT-like_dom_sf"/>
</dbReference>
<proteinExistence type="inferred from homology"/>
<gene>
    <name evidence="19" type="ORF">AWN73_08645</name>
    <name evidence="20" type="ORF">AWN73_08670</name>
</gene>
<evidence type="ECO:0000313" key="20">
    <source>
        <dbReference type="EMBL" id="PPV17131.1"/>
    </source>
</evidence>
<dbReference type="Gene3D" id="3.30.70.260">
    <property type="match status" value="1"/>
</dbReference>
<evidence type="ECO:0000313" key="21">
    <source>
        <dbReference type="Proteomes" id="UP000238081"/>
    </source>
</evidence>
<evidence type="ECO:0000259" key="18">
    <source>
        <dbReference type="PROSITE" id="PS51671"/>
    </source>
</evidence>
<evidence type="ECO:0000256" key="4">
    <source>
        <dbReference type="ARBA" id="ARBA00006753"/>
    </source>
</evidence>
<dbReference type="SUPFAM" id="SSF55021">
    <property type="entry name" value="ACT-like"/>
    <property type="match status" value="1"/>
</dbReference>
<evidence type="ECO:0000256" key="12">
    <source>
        <dbReference type="ARBA" id="ARBA00023027"/>
    </source>
</evidence>
<dbReference type="InterPro" id="IPR036291">
    <property type="entry name" value="NAD(P)-bd_dom_sf"/>
</dbReference>
<keyword evidence="11" id="KW-0560">Oxidoreductase</keyword>
<dbReference type="InterPro" id="IPR005106">
    <property type="entry name" value="Asp/hSer_DH_NAD-bd"/>
</dbReference>
<reference evidence="20 21" key="1">
    <citation type="submission" date="2016-01" db="EMBL/GenBank/DDBJ databases">
        <title>Characterization of the Clostridium difficile lineages that are prevalent in Hong Kong and China.</title>
        <authorList>
            <person name="Kwok J.S.-L."/>
            <person name="Lam W.-Y."/>
            <person name="Ip M."/>
            <person name="Chan T.-F."/>
            <person name="Hawkey P.M."/>
            <person name="Tsui S.K.-W."/>
        </authorList>
    </citation>
    <scope>NUCLEOTIDE SEQUENCE [LARGE SCALE GENOMIC DNA]</scope>
    <source>
        <strain evidence="20 21">300064</strain>
    </source>
</reference>
<dbReference type="Pfam" id="PF01842">
    <property type="entry name" value="ACT"/>
    <property type="match status" value="1"/>
</dbReference>
<evidence type="ECO:0000256" key="17">
    <source>
        <dbReference type="PIRSR" id="PIRSR000098-2"/>
    </source>
</evidence>
<dbReference type="PANTHER" id="PTHR43331">
    <property type="entry name" value="HOMOSERINE DEHYDROGENASE"/>
    <property type="match status" value="1"/>
</dbReference>
<comment type="similarity">
    <text evidence="4">Belongs to the homoserine dehydrogenase family.</text>
</comment>
<keyword evidence="10 17" id="KW-0521">NADP</keyword>
<evidence type="ECO:0000313" key="19">
    <source>
        <dbReference type="EMBL" id="PPV17126.1"/>
    </source>
</evidence>
<keyword evidence="7" id="KW-0028">Amino-acid biosynthesis</keyword>
<evidence type="ECO:0000256" key="16">
    <source>
        <dbReference type="PIRSR" id="PIRSR000098-1"/>
    </source>
</evidence>
<dbReference type="Gene3D" id="3.40.50.720">
    <property type="entry name" value="NAD(P)-binding Rossmann-like Domain"/>
    <property type="match status" value="1"/>
</dbReference>
<feature type="active site" description="Proton donor" evidence="16">
    <location>
        <position position="205"/>
    </location>
</feature>
<dbReference type="PROSITE" id="PS51671">
    <property type="entry name" value="ACT"/>
    <property type="match status" value="1"/>
</dbReference>
<sequence>MKKIKIALLGLGNVGRGVWMILNSNKEEVMKRCGYEVEVAKILVRDKNKPRPVQVPDEIVTTDFNEILNDDDIKIVVEVMGGMEPARDYMLKCMDNKKHIVTANKMLLATGGDELFQKADEKGIMFQYEASVAGGIPIIKGIDESLTANKIETLYGIVNGTTNYILSKMELEGAAFDEVLKEAQEKGYAEADPTSDIESYDAQYKLAILAALAFGTKIDVANVYREGITKITAVDMKYASEFKMAIKLLAIAKEVDGKVELRVHPTMIPKKHPLANVYDSYNAVFIKGNAVGDLMFYGRGAGDLPTGSAVVSDIVSIVRSNVNSENENPVVKNNLWKREIKAMNEVRSKYYVRATVVDKPGVLSEITTILSNNNVSLRSVIQKGDEEEGVVTIVLITHKTFEGQLMSSIDEIKKLSGVNNINNIIRIEDFKEK</sequence>
<dbReference type="GO" id="GO:0050661">
    <property type="term" value="F:NADP binding"/>
    <property type="evidence" value="ECO:0007669"/>
    <property type="project" value="InterPro"/>
</dbReference>
<comment type="pathway">
    <text evidence="3">Amino-acid biosynthesis; L-methionine biosynthesis via de novo pathway; L-homoserine from L-aspartate: step 3/3.</text>
</comment>
<dbReference type="FunFam" id="3.30.70.260:FF:000030">
    <property type="entry name" value="Homoserine dehydrogenase"/>
    <property type="match status" value="1"/>
</dbReference>
<evidence type="ECO:0000256" key="14">
    <source>
        <dbReference type="ARBA" id="ARBA00023167"/>
    </source>
</evidence>
<evidence type="ECO:0000256" key="3">
    <source>
        <dbReference type="ARBA" id="ARBA00005062"/>
    </source>
</evidence>
<dbReference type="UniPathway" id="UPA00051">
    <property type="reaction ID" value="UER00465"/>
</dbReference>
<comment type="caution">
    <text evidence="20">The sequence shown here is derived from an EMBL/GenBank/DDBJ whole genome shotgun (WGS) entry which is preliminary data.</text>
</comment>
<dbReference type="EMBL" id="LRDH01000046">
    <property type="protein sequence ID" value="PPV17126.1"/>
    <property type="molecule type" value="Genomic_DNA"/>
</dbReference>
<dbReference type="EC" id="1.1.1.3" evidence="5"/>
<keyword evidence="8" id="KW-0791">Threonine biosynthesis</keyword>
<evidence type="ECO:0000256" key="13">
    <source>
        <dbReference type="ARBA" id="ARBA00023053"/>
    </source>
</evidence>
<evidence type="ECO:0000256" key="11">
    <source>
        <dbReference type="ARBA" id="ARBA00023002"/>
    </source>
</evidence>
<dbReference type="InterPro" id="IPR016204">
    <property type="entry name" value="HDH"/>
</dbReference>
<comment type="catalytic activity">
    <reaction evidence="15">
        <text>L-homoserine + NADP(+) = L-aspartate 4-semialdehyde + NADPH + H(+)</text>
        <dbReference type="Rhea" id="RHEA:15761"/>
        <dbReference type="ChEBI" id="CHEBI:15378"/>
        <dbReference type="ChEBI" id="CHEBI:57476"/>
        <dbReference type="ChEBI" id="CHEBI:57783"/>
        <dbReference type="ChEBI" id="CHEBI:58349"/>
        <dbReference type="ChEBI" id="CHEBI:537519"/>
        <dbReference type="EC" id="1.1.1.3"/>
    </reaction>
    <physiologicalReaction direction="right-to-left" evidence="15">
        <dbReference type="Rhea" id="RHEA:15763"/>
    </physiologicalReaction>
</comment>
<dbReference type="RefSeq" id="WP_027635991.1">
    <property type="nucleotide sequence ID" value="NZ_CANCWB010000001.1"/>
</dbReference>
<organism evidence="20 21">
    <name type="scientific">Clostridium butyricum</name>
    <dbReference type="NCBI Taxonomy" id="1492"/>
    <lineage>
        <taxon>Bacteria</taxon>
        <taxon>Bacillati</taxon>
        <taxon>Bacillota</taxon>
        <taxon>Clostridia</taxon>
        <taxon>Eubacteriales</taxon>
        <taxon>Clostridiaceae</taxon>
        <taxon>Clostridium</taxon>
    </lineage>
</organism>
<dbReference type="FunFam" id="3.30.360.10:FF:000005">
    <property type="entry name" value="Homoserine dehydrogenase"/>
    <property type="match status" value="1"/>
</dbReference>
<accession>A0A2S7FEG5</accession>
<dbReference type="FunFam" id="3.40.50.720:FF:000062">
    <property type="entry name" value="Homoserine dehydrogenase"/>
    <property type="match status" value="1"/>
</dbReference>